<reference evidence="1 2" key="1">
    <citation type="submission" date="2019-03" db="EMBL/GenBank/DDBJ databases">
        <title>Genomic Encyclopedia of Type Strains, Phase IV (KMG-IV): sequencing the most valuable type-strain genomes for metagenomic binning, comparative biology and taxonomic classification.</title>
        <authorList>
            <person name="Goeker M."/>
        </authorList>
    </citation>
    <scope>NUCLEOTIDE SEQUENCE [LARGE SCALE GENOMIC DNA]</scope>
    <source>
        <strain evidence="1 2">DSM 19377</strain>
    </source>
</reference>
<dbReference type="Proteomes" id="UP000295416">
    <property type="component" value="Unassembled WGS sequence"/>
</dbReference>
<dbReference type="RefSeq" id="WP_165886822.1">
    <property type="nucleotide sequence ID" value="NZ_SLXK01000003.1"/>
</dbReference>
<evidence type="ECO:0000313" key="1">
    <source>
        <dbReference type="EMBL" id="TCP31202.1"/>
    </source>
</evidence>
<sequence length="49" mass="5683">MCINGLDLIKLAYFITLVESPNRLSQVIFWTITPRMDENRPTFKKAALI</sequence>
<protein>
    <submittedName>
        <fullName evidence="1">Uncharacterized protein</fullName>
    </submittedName>
</protein>
<gene>
    <name evidence="1" type="ORF">EV207_10385</name>
</gene>
<keyword evidence="2" id="KW-1185">Reference proteome</keyword>
<dbReference type="AlphaFoldDB" id="A0A4R2P8E9"/>
<comment type="caution">
    <text evidence="1">The sequence shown here is derived from an EMBL/GenBank/DDBJ whole genome shotgun (WGS) entry which is preliminary data.</text>
</comment>
<dbReference type="EMBL" id="SLXK01000003">
    <property type="protein sequence ID" value="TCP31202.1"/>
    <property type="molecule type" value="Genomic_DNA"/>
</dbReference>
<name>A0A4R2P8E9_9BACL</name>
<evidence type="ECO:0000313" key="2">
    <source>
        <dbReference type="Proteomes" id="UP000295416"/>
    </source>
</evidence>
<proteinExistence type="predicted"/>
<accession>A0A4R2P8E9</accession>
<organism evidence="1 2">
    <name type="scientific">Scopulibacillus darangshiensis</name>
    <dbReference type="NCBI Taxonomy" id="442528"/>
    <lineage>
        <taxon>Bacteria</taxon>
        <taxon>Bacillati</taxon>
        <taxon>Bacillota</taxon>
        <taxon>Bacilli</taxon>
        <taxon>Bacillales</taxon>
        <taxon>Sporolactobacillaceae</taxon>
        <taxon>Scopulibacillus</taxon>
    </lineage>
</organism>